<keyword evidence="4" id="KW-0808">Transferase</keyword>
<dbReference type="InterPro" id="IPR018392">
    <property type="entry name" value="LysM"/>
</dbReference>
<dbReference type="GO" id="GO:0008360">
    <property type="term" value="P:regulation of cell shape"/>
    <property type="evidence" value="ECO:0007669"/>
    <property type="project" value="UniProtKB-UniRule"/>
</dbReference>
<comment type="pathway">
    <text evidence="1 9">Cell wall biogenesis; peptidoglycan biosynthesis.</text>
</comment>
<evidence type="ECO:0000256" key="8">
    <source>
        <dbReference type="ARBA" id="ARBA00023316"/>
    </source>
</evidence>
<evidence type="ECO:0000256" key="4">
    <source>
        <dbReference type="ARBA" id="ARBA00022679"/>
    </source>
</evidence>
<dbReference type="Pfam" id="PF03734">
    <property type="entry name" value="YkuD"/>
    <property type="match status" value="1"/>
</dbReference>
<accession>I1YFC1</accession>
<keyword evidence="11" id="KW-0732">Signal</keyword>
<dbReference type="PANTHER" id="PTHR30582">
    <property type="entry name" value="L,D-TRANSPEPTIDASE"/>
    <property type="match status" value="1"/>
</dbReference>
<dbReference type="GO" id="GO:0016757">
    <property type="term" value="F:glycosyltransferase activity"/>
    <property type="evidence" value="ECO:0007669"/>
    <property type="project" value="UniProtKB-KW"/>
</dbReference>
<evidence type="ECO:0000256" key="6">
    <source>
        <dbReference type="ARBA" id="ARBA00022960"/>
    </source>
</evidence>
<dbReference type="Proteomes" id="UP000009145">
    <property type="component" value="Chromosome"/>
</dbReference>
<dbReference type="RefSeq" id="WP_014703064.1">
    <property type="nucleotide sequence ID" value="NC_017856.1"/>
</dbReference>
<evidence type="ECO:0000256" key="10">
    <source>
        <dbReference type="SAM" id="MobiDB-lite"/>
    </source>
</evidence>
<keyword evidence="5" id="KW-0378">Hydrolase</keyword>
<feature type="chain" id="PRO_5003654576" evidence="11">
    <location>
        <begin position="21"/>
        <end position="387"/>
    </location>
</feature>
<dbReference type="GO" id="GO:0018104">
    <property type="term" value="P:peptidoglycan-protein cross-linking"/>
    <property type="evidence" value="ECO:0007669"/>
    <property type="project" value="TreeGrafter"/>
</dbReference>
<feature type="region of interest" description="Disordered" evidence="10">
    <location>
        <begin position="145"/>
        <end position="172"/>
    </location>
</feature>
<dbReference type="InterPro" id="IPR005490">
    <property type="entry name" value="LD_TPept_cat_dom"/>
</dbReference>
<gene>
    <name evidence="13" type="ordered locus">Q7C_439</name>
</gene>
<dbReference type="EMBL" id="CP003380">
    <property type="protein sequence ID" value="AFJ01614.1"/>
    <property type="molecule type" value="Genomic_DNA"/>
</dbReference>
<dbReference type="AlphaFoldDB" id="I1YFC1"/>
<evidence type="ECO:0000256" key="9">
    <source>
        <dbReference type="PROSITE-ProRule" id="PRU01373"/>
    </source>
</evidence>
<evidence type="ECO:0000256" key="5">
    <source>
        <dbReference type="ARBA" id="ARBA00022801"/>
    </source>
</evidence>
<sequence precursor="true">MIHRFILLLMATVISSNAVAVVYEIPDEQTQVIGNNLVVYTQAKDTLLDIARHFDLGYGDIVNANPDVDPWVPGDNQRVLVPAKYILPATEHQGVVINIPEMRLYYYPPKQAGKRQQVVTHPLGIGREGRDTPLGKLKIIQKRENPSWTPPESVRREHAAEGDILPAVVPPGPDNPLGTRAMRLSNPSYLIHGTHRPYGVGLRVSSGCIRLYPEDIESLYERISLQTQVNIIYAPYKAGMANNQLYIEAHKPLDDLDQRDASNTTPLVKAILALDAELPAGEQWTHAEKIVLDANGVTQQPNMSDSGFADQVWFLHAGTGSNVSAKMQSAIQQLQLQNWFWPIRGGAIGEVVLGPFENREQAQAMADKVAIAAQTRVWLAQLPESML</sequence>
<evidence type="ECO:0000256" key="1">
    <source>
        <dbReference type="ARBA" id="ARBA00004752"/>
    </source>
</evidence>
<keyword evidence="3" id="KW-0328">Glycosyltransferase</keyword>
<evidence type="ECO:0000256" key="2">
    <source>
        <dbReference type="ARBA" id="ARBA00005992"/>
    </source>
</evidence>
<name>I1YFC1_METFJ</name>
<dbReference type="eggNOG" id="COG1376">
    <property type="taxonomic scope" value="Bacteria"/>
</dbReference>
<dbReference type="STRING" id="754477.Q7C_439"/>
<feature type="active site" description="Proton donor/acceptor" evidence="9">
    <location>
        <position position="192"/>
    </location>
</feature>
<dbReference type="CDD" id="cd00118">
    <property type="entry name" value="LysM"/>
    <property type="match status" value="1"/>
</dbReference>
<dbReference type="CDD" id="cd16913">
    <property type="entry name" value="YkuD_like"/>
    <property type="match status" value="1"/>
</dbReference>
<protein>
    <submittedName>
        <fullName evidence="13">ErfK/YbiS/YcfS/YnhG family protein</fullName>
    </submittedName>
</protein>
<dbReference type="UniPathway" id="UPA00219"/>
<evidence type="ECO:0000256" key="11">
    <source>
        <dbReference type="SAM" id="SignalP"/>
    </source>
</evidence>
<dbReference type="GO" id="GO:0071972">
    <property type="term" value="F:peptidoglycan L,D-transpeptidase activity"/>
    <property type="evidence" value="ECO:0007669"/>
    <property type="project" value="TreeGrafter"/>
</dbReference>
<keyword evidence="14" id="KW-1185">Reference proteome</keyword>
<dbReference type="GO" id="GO:0005576">
    <property type="term" value="C:extracellular region"/>
    <property type="evidence" value="ECO:0007669"/>
    <property type="project" value="TreeGrafter"/>
</dbReference>
<evidence type="ECO:0000256" key="7">
    <source>
        <dbReference type="ARBA" id="ARBA00022984"/>
    </source>
</evidence>
<dbReference type="KEGG" id="mec:Q7C_439"/>
<dbReference type="InterPro" id="IPR050979">
    <property type="entry name" value="LD-transpeptidase"/>
</dbReference>
<dbReference type="OrthoDB" id="9787225at2"/>
<organism evidence="13 14">
    <name type="scientific">Methylophaga frappieri (strain ATCC BAA-2434 / DSM 25690 / JAM7)</name>
    <dbReference type="NCBI Taxonomy" id="754477"/>
    <lineage>
        <taxon>Bacteria</taxon>
        <taxon>Pseudomonadati</taxon>
        <taxon>Pseudomonadota</taxon>
        <taxon>Gammaproteobacteria</taxon>
        <taxon>Thiotrichales</taxon>
        <taxon>Piscirickettsiaceae</taxon>
        <taxon>Methylophaga</taxon>
    </lineage>
</organism>
<feature type="domain" description="L,D-TPase catalytic" evidence="12">
    <location>
        <begin position="93"/>
        <end position="232"/>
    </location>
</feature>
<dbReference type="PATRIC" id="fig|754477.3.peg.434"/>
<dbReference type="GO" id="GO:0071555">
    <property type="term" value="P:cell wall organization"/>
    <property type="evidence" value="ECO:0007669"/>
    <property type="project" value="UniProtKB-UniRule"/>
</dbReference>
<keyword evidence="6 9" id="KW-0133">Cell shape</keyword>
<evidence type="ECO:0000313" key="14">
    <source>
        <dbReference type="Proteomes" id="UP000009145"/>
    </source>
</evidence>
<feature type="signal peptide" evidence="11">
    <location>
        <begin position="1"/>
        <end position="20"/>
    </location>
</feature>
<evidence type="ECO:0000313" key="13">
    <source>
        <dbReference type="EMBL" id="AFJ01614.1"/>
    </source>
</evidence>
<comment type="similarity">
    <text evidence="2">Belongs to the YkuD family.</text>
</comment>
<keyword evidence="7 9" id="KW-0573">Peptidoglycan synthesis</keyword>
<evidence type="ECO:0000259" key="12">
    <source>
        <dbReference type="PROSITE" id="PS52029"/>
    </source>
</evidence>
<dbReference type="Gene3D" id="2.40.440.10">
    <property type="entry name" value="L,D-transpeptidase catalytic domain-like"/>
    <property type="match status" value="1"/>
</dbReference>
<dbReference type="SUPFAM" id="SSF141523">
    <property type="entry name" value="L,D-transpeptidase catalytic domain-like"/>
    <property type="match status" value="1"/>
</dbReference>
<keyword evidence="8 9" id="KW-0961">Cell wall biogenesis/degradation</keyword>
<evidence type="ECO:0000256" key="3">
    <source>
        <dbReference type="ARBA" id="ARBA00022676"/>
    </source>
</evidence>
<dbReference type="HOGENOM" id="CLU_046834_1_1_6"/>
<proteinExistence type="inferred from homology"/>
<reference evidence="13 14" key="1">
    <citation type="journal article" date="2012" name="J. Bacteriol.">
        <title>Complete genome sequences of Methylophaga sp. strain JAM1 and Methylophaga sp. strain JAM7.</title>
        <authorList>
            <person name="Villeneuve C."/>
            <person name="Martineau C."/>
            <person name="Mauffrey F."/>
            <person name="Villemur R."/>
        </authorList>
    </citation>
    <scope>NUCLEOTIDE SEQUENCE [LARGE SCALE GENOMIC DNA]</scope>
    <source>
        <strain evidence="13 14">JAM7</strain>
    </source>
</reference>
<feature type="active site" description="Nucleophile" evidence="9">
    <location>
        <position position="208"/>
    </location>
</feature>
<dbReference type="InterPro" id="IPR038063">
    <property type="entry name" value="Transpep_catalytic_dom"/>
</dbReference>
<dbReference type="PROSITE" id="PS52029">
    <property type="entry name" value="LD_TPASE"/>
    <property type="match status" value="1"/>
</dbReference>
<dbReference type="PANTHER" id="PTHR30582:SF24">
    <property type="entry name" value="L,D-TRANSPEPTIDASE ERFK_SRFK-RELATED"/>
    <property type="match status" value="1"/>
</dbReference>